<dbReference type="EMBL" id="FCOE02000008">
    <property type="protein sequence ID" value="SAK63582.1"/>
    <property type="molecule type" value="Genomic_DNA"/>
</dbReference>
<accession>A0A158B0J2</accession>
<dbReference type="Proteomes" id="UP000054911">
    <property type="component" value="Unassembled WGS sequence"/>
</dbReference>
<sequence>MMSISAVKGLKELDEFLATLPEEVQKSMLTSSLRVAAKPILDQAMLNVLMNFGGHPRSSGVLFSHITRGKVKRTGYAARIDVKLKRRSKSPGKVNARINGVRKPYGDDPFYGRFLEFGTSKMEAKPWLRPAAIAKQDDAGRGLNVELQRRMALWCKKNGVKFVPSL</sequence>
<dbReference type="AlphaFoldDB" id="A0A158B0J2"/>
<evidence type="ECO:0000313" key="2">
    <source>
        <dbReference type="Proteomes" id="UP000054911"/>
    </source>
</evidence>
<dbReference type="NCBIfam" id="TIGR01725">
    <property type="entry name" value="phge_HK97_gp10"/>
    <property type="match status" value="1"/>
</dbReference>
<keyword evidence="2" id="KW-1185">Reference proteome</keyword>
<dbReference type="InterPro" id="IPR010064">
    <property type="entry name" value="HK97-gp10_tail"/>
</dbReference>
<evidence type="ECO:0008006" key="3">
    <source>
        <dbReference type="Google" id="ProtNLM"/>
    </source>
</evidence>
<reference evidence="1" key="1">
    <citation type="submission" date="2016-01" db="EMBL/GenBank/DDBJ databases">
        <authorList>
            <person name="Peeters C."/>
        </authorList>
    </citation>
    <scope>NUCLEOTIDE SEQUENCE [LARGE SCALE GENOMIC DNA]</scope>
    <source>
        <strain evidence="1">LMG 29323</strain>
    </source>
</reference>
<dbReference type="STRING" id="1777141.AWB80_02885"/>
<organism evidence="1 2">
    <name type="scientific">Caballeronia pedi</name>
    <dbReference type="NCBI Taxonomy" id="1777141"/>
    <lineage>
        <taxon>Bacteria</taxon>
        <taxon>Pseudomonadati</taxon>
        <taxon>Pseudomonadota</taxon>
        <taxon>Betaproteobacteria</taxon>
        <taxon>Burkholderiales</taxon>
        <taxon>Burkholderiaceae</taxon>
        <taxon>Caballeronia</taxon>
    </lineage>
</organism>
<proteinExistence type="predicted"/>
<dbReference type="Pfam" id="PF04883">
    <property type="entry name" value="HK97-gp10_like"/>
    <property type="match status" value="1"/>
</dbReference>
<protein>
    <recommendedName>
        <fullName evidence="3">Phage protein, HK97 gp10 family</fullName>
    </recommendedName>
</protein>
<evidence type="ECO:0000313" key="1">
    <source>
        <dbReference type="EMBL" id="SAK63582.1"/>
    </source>
</evidence>
<name>A0A158B0J2_9BURK</name>
<comment type="caution">
    <text evidence="1">The sequence shown here is derived from an EMBL/GenBank/DDBJ whole genome shotgun (WGS) entry which is preliminary data.</text>
</comment>
<gene>
    <name evidence="1" type="ORF">AWB80_02885</name>
</gene>